<reference evidence="4 5" key="1">
    <citation type="journal article" date="2016" name="BMC Genomics">
        <title>Combined genomic and structural analyses of a cultured magnetotactic bacterium reveals its niche adaptation to a dynamic environment.</title>
        <authorList>
            <person name="Araujo A.C."/>
            <person name="Morillo V."/>
            <person name="Cypriano J."/>
            <person name="Teixeira L.C."/>
            <person name="Leao P."/>
            <person name="Lyra S."/>
            <person name="Almeida L.G."/>
            <person name="Bazylinski D.A."/>
            <person name="Vasconcellos A.T."/>
            <person name="Abreu F."/>
            <person name="Lins U."/>
        </authorList>
    </citation>
    <scope>NUCLEOTIDE SEQUENCE [LARGE SCALE GENOMIC DNA]</scope>
    <source>
        <strain evidence="4 5">IT-1</strain>
    </source>
</reference>
<evidence type="ECO:0000313" key="5">
    <source>
        <dbReference type="Proteomes" id="UP000194003"/>
    </source>
</evidence>
<dbReference type="Gene3D" id="3.30.70.270">
    <property type="match status" value="1"/>
</dbReference>
<dbReference type="PROSITE" id="PS50887">
    <property type="entry name" value="GGDEF"/>
    <property type="match status" value="1"/>
</dbReference>
<dbReference type="GO" id="GO:0071111">
    <property type="term" value="F:cyclic-guanylate-specific phosphodiesterase activity"/>
    <property type="evidence" value="ECO:0007669"/>
    <property type="project" value="InterPro"/>
</dbReference>
<dbReference type="SMART" id="SM00267">
    <property type="entry name" value="GGDEF"/>
    <property type="match status" value="1"/>
</dbReference>
<dbReference type="EMBL" id="LVJN01000015">
    <property type="protein sequence ID" value="OSM06771.1"/>
    <property type="molecule type" value="Genomic_DNA"/>
</dbReference>
<name>A0A1Y2K7Q4_9PROT</name>
<gene>
    <name evidence="4" type="ORF">MAIT1_00370</name>
</gene>
<evidence type="ECO:0000259" key="3">
    <source>
        <dbReference type="PROSITE" id="PS50887"/>
    </source>
</evidence>
<comment type="caution">
    <text evidence="4">The sequence shown here is derived from an EMBL/GenBank/DDBJ whole genome shotgun (WGS) entry which is preliminary data.</text>
</comment>
<evidence type="ECO:0000256" key="2">
    <source>
        <dbReference type="SAM" id="MobiDB-lite"/>
    </source>
</evidence>
<sequence length="451" mass="49718">MKADPADIQQAVSLLKELLVKGPCDAEMAQIKSLLESCLSQLVKPALEKDREKQSQLERLIKQIQSTRELDLNGVAQRLGEIAPWITDPPDWRARERSSDAPGDFPAKLLEALRHMGQGDAWLAGEVEKLASGAQPTAQTATWTALAELLARIVKRDELGQAAWRAERAEFKQSLLELAQGMGESLRALGRSEGEVDGVLERLRSEESGDDLQALKKALLKEAQAFQTHSRSLGERLERDRERLEQARNRLREMDAALMSARDEQLQEPGTGLPNRYAYLGHLERQISRARHLKEPFALLLLHLDHLAGVLGGMSEQRGDRLVAGLAKHFRGVVGEHGFLARLSEERFALLMPGAAAAVAQERGQALLTLFERIRTQLGGKDLRIRASVGGSIFLPDWNGEGITRRAEIALGLARRRPQAPHLHLYDPKRDPQPGAEAGEGSGAFDPPGAD</sequence>
<dbReference type="InterPro" id="IPR000160">
    <property type="entry name" value="GGDEF_dom"/>
</dbReference>
<keyword evidence="5" id="KW-1185">Reference proteome</keyword>
<protein>
    <submittedName>
        <fullName evidence="4">Putative diguanylate cyclase</fullName>
    </submittedName>
</protein>
<dbReference type="SUPFAM" id="SSF55073">
    <property type="entry name" value="Nucleotide cyclase"/>
    <property type="match status" value="1"/>
</dbReference>
<dbReference type="InterPro" id="IPR050706">
    <property type="entry name" value="Cyclic-di-GMP_PDE-like"/>
</dbReference>
<dbReference type="InterPro" id="IPR043128">
    <property type="entry name" value="Rev_trsase/Diguanyl_cyclase"/>
</dbReference>
<keyword evidence="1" id="KW-0175">Coiled coil</keyword>
<accession>A0A1Y2K7Q4</accession>
<dbReference type="PANTHER" id="PTHR33121:SF79">
    <property type="entry name" value="CYCLIC DI-GMP PHOSPHODIESTERASE PDED-RELATED"/>
    <property type="match status" value="1"/>
</dbReference>
<dbReference type="AlphaFoldDB" id="A0A1Y2K7Q4"/>
<proteinExistence type="predicted"/>
<dbReference type="PANTHER" id="PTHR33121">
    <property type="entry name" value="CYCLIC DI-GMP PHOSPHODIESTERASE PDEF"/>
    <property type="match status" value="1"/>
</dbReference>
<evidence type="ECO:0000256" key="1">
    <source>
        <dbReference type="SAM" id="Coils"/>
    </source>
</evidence>
<evidence type="ECO:0000313" key="4">
    <source>
        <dbReference type="EMBL" id="OSM06771.1"/>
    </source>
</evidence>
<feature type="region of interest" description="Disordered" evidence="2">
    <location>
        <begin position="421"/>
        <end position="451"/>
    </location>
</feature>
<dbReference type="STRING" id="1434232.MAIT1_00370"/>
<feature type="domain" description="GGDEF" evidence="3">
    <location>
        <begin position="295"/>
        <end position="428"/>
    </location>
</feature>
<dbReference type="InterPro" id="IPR029787">
    <property type="entry name" value="Nucleotide_cyclase"/>
</dbReference>
<dbReference type="Pfam" id="PF00990">
    <property type="entry name" value="GGDEF"/>
    <property type="match status" value="1"/>
</dbReference>
<feature type="coiled-coil region" evidence="1">
    <location>
        <begin position="230"/>
        <end position="264"/>
    </location>
</feature>
<dbReference type="Proteomes" id="UP000194003">
    <property type="component" value="Unassembled WGS sequence"/>
</dbReference>
<organism evidence="4 5">
    <name type="scientific">Magnetofaba australis IT-1</name>
    <dbReference type="NCBI Taxonomy" id="1434232"/>
    <lineage>
        <taxon>Bacteria</taxon>
        <taxon>Pseudomonadati</taxon>
        <taxon>Pseudomonadota</taxon>
        <taxon>Magnetococcia</taxon>
        <taxon>Magnetococcales</taxon>
        <taxon>Magnetococcaceae</taxon>
        <taxon>Magnetofaba</taxon>
    </lineage>
</organism>